<feature type="region of interest" description="Disordered" evidence="1">
    <location>
        <begin position="243"/>
        <end position="307"/>
    </location>
</feature>
<keyword evidence="2" id="KW-0812">Transmembrane</keyword>
<proteinExistence type="predicted"/>
<feature type="compositionally biased region" description="Basic and acidic residues" evidence="1">
    <location>
        <begin position="287"/>
        <end position="306"/>
    </location>
</feature>
<keyword evidence="2" id="KW-0472">Membrane</keyword>
<protein>
    <submittedName>
        <fullName evidence="3">Uncharacterized protein</fullName>
    </submittedName>
</protein>
<evidence type="ECO:0000313" key="3">
    <source>
        <dbReference type="EMBL" id="KAK7608595.1"/>
    </source>
</evidence>
<dbReference type="EMBL" id="JBBPBF010000028">
    <property type="protein sequence ID" value="KAK7608595.1"/>
    <property type="molecule type" value="Genomic_DNA"/>
</dbReference>
<dbReference type="Proteomes" id="UP001367316">
    <property type="component" value="Unassembled WGS sequence"/>
</dbReference>
<feature type="compositionally biased region" description="Polar residues" evidence="1">
    <location>
        <begin position="362"/>
        <end position="375"/>
    </location>
</feature>
<feature type="transmembrane region" description="Helical" evidence="2">
    <location>
        <begin position="165"/>
        <end position="185"/>
    </location>
</feature>
<feature type="region of interest" description="Disordered" evidence="1">
    <location>
        <begin position="362"/>
        <end position="416"/>
    </location>
</feature>
<name>A0ABR1N053_9PEZI</name>
<accession>A0ABR1N053</accession>
<feature type="transmembrane region" description="Helical" evidence="2">
    <location>
        <begin position="126"/>
        <end position="144"/>
    </location>
</feature>
<reference evidence="3 4" key="1">
    <citation type="submission" date="2024-04" db="EMBL/GenBank/DDBJ databases">
        <title>Phyllosticta paracitricarpa is synonymous to the EU quarantine fungus P. citricarpa based on phylogenomic analyses.</title>
        <authorList>
            <consortium name="Lawrence Berkeley National Laboratory"/>
            <person name="Van ingen-buijs V.A."/>
            <person name="Van westerhoven A.C."/>
            <person name="Haridas S."/>
            <person name="Skiadas P."/>
            <person name="Martin F."/>
            <person name="Groenewald J.Z."/>
            <person name="Crous P.W."/>
            <person name="Seidl M.F."/>
        </authorList>
    </citation>
    <scope>NUCLEOTIDE SEQUENCE [LARGE SCALE GENOMIC DNA]</scope>
    <source>
        <strain evidence="3 4">CBS 141358</strain>
    </source>
</reference>
<evidence type="ECO:0000313" key="4">
    <source>
        <dbReference type="Proteomes" id="UP001367316"/>
    </source>
</evidence>
<feature type="transmembrane region" description="Helical" evidence="2">
    <location>
        <begin position="219"/>
        <end position="238"/>
    </location>
</feature>
<feature type="compositionally biased region" description="Basic and acidic residues" evidence="1">
    <location>
        <begin position="243"/>
        <end position="261"/>
    </location>
</feature>
<feature type="transmembrane region" description="Helical" evidence="2">
    <location>
        <begin position="321"/>
        <end position="340"/>
    </location>
</feature>
<feature type="compositionally biased region" description="Low complexity" evidence="1">
    <location>
        <begin position="379"/>
        <end position="403"/>
    </location>
</feature>
<evidence type="ECO:0000256" key="2">
    <source>
        <dbReference type="SAM" id="Phobius"/>
    </source>
</evidence>
<sequence>MPSDQQPVWNAHSASIVAACCIIIMASLHTISRNKETSSLLLQSTLNRPDLRATSSHGLWTTLSRQDETGHVVELSAFLRVVTFGEEVTSNVAALLYGVCVGWKGVFYLTLLHCVELFDVPVGFRALYYFVVLCRPRTIVRWLWEMQRTTEGDGQGDQDQGPPAAVLRLVSFVVVVAMGLLSSPYDGFSTVSYRACRFSYSGLIGEDTWQEYCIADAQLFALVAVLGMVVVLGMVKLLEKLDRAREKDEEKEQEERGKGEDNAGGDNDNGAPPVLLERIDEAEEDTEKAADQRDPTPDELTTDSRLDPATIVAEARMRVEYLASLAPSFLPFFLSFFHFAPSHFPSIHPPNFSHLPAQLTSTNELNRSTSPTKSPQHIPPRTTAPPSTSPSSAIAPPISPISTQLPWTRLPRRKSH</sequence>
<feature type="transmembrane region" description="Helical" evidence="2">
    <location>
        <begin position="88"/>
        <end position="106"/>
    </location>
</feature>
<feature type="transmembrane region" description="Helical" evidence="2">
    <location>
        <begin position="12"/>
        <end position="31"/>
    </location>
</feature>
<gene>
    <name evidence="3" type="ORF">JOL62DRAFT_216072</name>
</gene>
<organism evidence="3 4">
    <name type="scientific">Phyllosticta paracitricarpa</name>
    <dbReference type="NCBI Taxonomy" id="2016321"/>
    <lineage>
        <taxon>Eukaryota</taxon>
        <taxon>Fungi</taxon>
        <taxon>Dikarya</taxon>
        <taxon>Ascomycota</taxon>
        <taxon>Pezizomycotina</taxon>
        <taxon>Dothideomycetes</taxon>
        <taxon>Dothideomycetes incertae sedis</taxon>
        <taxon>Botryosphaeriales</taxon>
        <taxon>Phyllostictaceae</taxon>
        <taxon>Phyllosticta</taxon>
    </lineage>
</organism>
<keyword evidence="2" id="KW-1133">Transmembrane helix</keyword>
<keyword evidence="4" id="KW-1185">Reference proteome</keyword>
<evidence type="ECO:0000256" key="1">
    <source>
        <dbReference type="SAM" id="MobiDB-lite"/>
    </source>
</evidence>
<comment type="caution">
    <text evidence="3">The sequence shown here is derived from an EMBL/GenBank/DDBJ whole genome shotgun (WGS) entry which is preliminary data.</text>
</comment>